<dbReference type="EMBL" id="KQ242143">
    <property type="protein sequence ID" value="KNC80489.1"/>
    <property type="molecule type" value="Genomic_DNA"/>
</dbReference>
<reference evidence="1 2" key="1">
    <citation type="submission" date="2011-02" db="EMBL/GenBank/DDBJ databases">
        <title>The Genome Sequence of Sphaeroforma arctica JP610.</title>
        <authorList>
            <consortium name="The Broad Institute Genome Sequencing Platform"/>
            <person name="Russ C."/>
            <person name="Cuomo C."/>
            <person name="Young S.K."/>
            <person name="Zeng Q."/>
            <person name="Gargeya S."/>
            <person name="Alvarado L."/>
            <person name="Berlin A."/>
            <person name="Chapman S.B."/>
            <person name="Chen Z."/>
            <person name="Freedman E."/>
            <person name="Gellesch M."/>
            <person name="Goldberg J."/>
            <person name="Griggs A."/>
            <person name="Gujja S."/>
            <person name="Heilman E."/>
            <person name="Heiman D."/>
            <person name="Howarth C."/>
            <person name="Mehta T."/>
            <person name="Neiman D."/>
            <person name="Pearson M."/>
            <person name="Roberts A."/>
            <person name="Saif S."/>
            <person name="Shea T."/>
            <person name="Shenoy N."/>
            <person name="Sisk P."/>
            <person name="Stolte C."/>
            <person name="Sykes S."/>
            <person name="White J."/>
            <person name="Yandava C."/>
            <person name="Burger G."/>
            <person name="Gray M.W."/>
            <person name="Holland P.W.H."/>
            <person name="King N."/>
            <person name="Lang F.B.F."/>
            <person name="Roger A.J."/>
            <person name="Ruiz-Trillo I."/>
            <person name="Haas B."/>
            <person name="Nusbaum C."/>
            <person name="Birren B."/>
        </authorList>
    </citation>
    <scope>NUCLEOTIDE SEQUENCE [LARGE SCALE GENOMIC DNA]</scope>
    <source>
        <strain evidence="1 2">JP610</strain>
    </source>
</reference>
<accession>A0A0L0FV25</accession>
<organism evidence="1 2">
    <name type="scientific">Sphaeroforma arctica JP610</name>
    <dbReference type="NCBI Taxonomy" id="667725"/>
    <lineage>
        <taxon>Eukaryota</taxon>
        <taxon>Ichthyosporea</taxon>
        <taxon>Ichthyophonida</taxon>
        <taxon>Sphaeroforma</taxon>
    </lineage>
</organism>
<name>A0A0L0FV25_9EUKA</name>
<dbReference type="Proteomes" id="UP000054560">
    <property type="component" value="Unassembled WGS sequence"/>
</dbReference>
<gene>
    <name evidence="1" type="ORF">SARC_07150</name>
</gene>
<proteinExistence type="predicted"/>
<keyword evidence="2" id="KW-1185">Reference proteome</keyword>
<sequence length="146" mass="16731">MSRVHEGTPESYEPEILCADSWKLFPDYIEQAQQLFGPNNVDVFVSPQNEQLLDFWIKDEQKGAFEHNLSLVDGCPPWQLIHKDGASATVCLPWLPRAPWFDLFKQLLQSEPVLVPRIPHTFLKFGKYACGKILGSHSDRKNRPAQ</sequence>
<evidence type="ECO:0000313" key="1">
    <source>
        <dbReference type="EMBL" id="KNC80489.1"/>
    </source>
</evidence>
<dbReference type="AlphaFoldDB" id="A0A0L0FV25"/>
<evidence type="ECO:0000313" key="2">
    <source>
        <dbReference type="Proteomes" id="UP000054560"/>
    </source>
</evidence>
<dbReference type="RefSeq" id="XP_014154391.1">
    <property type="nucleotide sequence ID" value="XM_014298916.1"/>
</dbReference>
<protein>
    <submittedName>
        <fullName evidence="1">Uncharacterized protein</fullName>
    </submittedName>
</protein>
<dbReference type="GeneID" id="25907654"/>